<sequence>MATHNPLSMPNEREAIEVVFLCFSIVSRGVSTAEVRVLSLTRRSCRASIVPALSASAADTTALTSSGTASRLHGFSVSTMGVPLQVLSDRSLLSILDSYNSNLS</sequence>
<accession>A0A4Z1E8L0</accession>
<organism evidence="1 2">
    <name type="scientific">Botrytis tulipae</name>
    <dbReference type="NCBI Taxonomy" id="87230"/>
    <lineage>
        <taxon>Eukaryota</taxon>
        <taxon>Fungi</taxon>
        <taxon>Dikarya</taxon>
        <taxon>Ascomycota</taxon>
        <taxon>Pezizomycotina</taxon>
        <taxon>Leotiomycetes</taxon>
        <taxon>Helotiales</taxon>
        <taxon>Sclerotiniaceae</taxon>
        <taxon>Botrytis</taxon>
    </lineage>
</organism>
<evidence type="ECO:0000313" key="2">
    <source>
        <dbReference type="Proteomes" id="UP000297777"/>
    </source>
</evidence>
<reference evidence="1 2" key="1">
    <citation type="submission" date="2017-12" db="EMBL/GenBank/DDBJ databases">
        <title>Comparative genomics of Botrytis spp.</title>
        <authorList>
            <person name="Valero-Jimenez C.A."/>
            <person name="Tapia P."/>
            <person name="Veloso J."/>
            <person name="Silva-Moreno E."/>
            <person name="Staats M."/>
            <person name="Valdes J.H."/>
            <person name="Van Kan J.A.L."/>
        </authorList>
    </citation>
    <scope>NUCLEOTIDE SEQUENCE [LARGE SCALE GENOMIC DNA]</scope>
    <source>
        <strain evidence="1 2">Bt9001</strain>
    </source>
</reference>
<dbReference type="Proteomes" id="UP000297777">
    <property type="component" value="Unassembled WGS sequence"/>
</dbReference>
<comment type="caution">
    <text evidence="1">The sequence shown here is derived from an EMBL/GenBank/DDBJ whole genome shotgun (WGS) entry which is preliminary data.</text>
</comment>
<keyword evidence="2" id="KW-1185">Reference proteome</keyword>
<protein>
    <submittedName>
        <fullName evidence="1">Uncharacterized protein</fullName>
    </submittedName>
</protein>
<dbReference type="AlphaFoldDB" id="A0A4Z1E8L0"/>
<dbReference type="EMBL" id="PQXH01000208">
    <property type="protein sequence ID" value="TGO08455.1"/>
    <property type="molecule type" value="Genomic_DNA"/>
</dbReference>
<name>A0A4Z1E8L0_9HELO</name>
<evidence type="ECO:0000313" key="1">
    <source>
        <dbReference type="EMBL" id="TGO08455.1"/>
    </source>
</evidence>
<gene>
    <name evidence="1" type="ORF">BTUL_0208g00060</name>
</gene>
<proteinExistence type="predicted"/>